<evidence type="ECO:0000256" key="4">
    <source>
        <dbReference type="ARBA" id="ARBA00023163"/>
    </source>
</evidence>
<evidence type="ECO:0000256" key="1">
    <source>
        <dbReference type="ARBA" id="ARBA00010641"/>
    </source>
</evidence>
<dbReference type="GO" id="GO:0006352">
    <property type="term" value="P:DNA-templated transcription initiation"/>
    <property type="evidence" value="ECO:0007669"/>
    <property type="project" value="InterPro"/>
</dbReference>
<dbReference type="CDD" id="cd06171">
    <property type="entry name" value="Sigma70_r4"/>
    <property type="match status" value="1"/>
</dbReference>
<feature type="domain" description="RNA polymerase sigma-70 region 2" evidence="5">
    <location>
        <begin position="32"/>
        <end position="94"/>
    </location>
</feature>
<dbReference type="Gene3D" id="1.10.1740.10">
    <property type="match status" value="1"/>
</dbReference>
<evidence type="ECO:0000259" key="6">
    <source>
        <dbReference type="Pfam" id="PF08281"/>
    </source>
</evidence>
<dbReference type="Pfam" id="PF08281">
    <property type="entry name" value="Sigma70_r4_2"/>
    <property type="match status" value="1"/>
</dbReference>
<dbReference type="Proteomes" id="UP000195991">
    <property type="component" value="Unassembled WGS sequence"/>
</dbReference>
<organism evidence="7 8">
    <name type="scientific">Bacillus thuringiensis</name>
    <dbReference type="NCBI Taxonomy" id="1428"/>
    <lineage>
        <taxon>Bacteria</taxon>
        <taxon>Bacillati</taxon>
        <taxon>Bacillota</taxon>
        <taxon>Bacilli</taxon>
        <taxon>Bacillales</taxon>
        <taxon>Bacillaceae</taxon>
        <taxon>Bacillus</taxon>
        <taxon>Bacillus cereus group</taxon>
    </lineage>
</organism>
<dbReference type="NCBIfam" id="NF009195">
    <property type="entry name" value="PRK12543.1"/>
    <property type="match status" value="1"/>
</dbReference>
<keyword evidence="4" id="KW-0804">Transcription</keyword>
<gene>
    <name evidence="7" type="ORF">BTT61001_03383</name>
</gene>
<dbReference type="InterPro" id="IPR007627">
    <property type="entry name" value="RNA_pol_sigma70_r2"/>
</dbReference>
<evidence type="ECO:0000256" key="3">
    <source>
        <dbReference type="ARBA" id="ARBA00023082"/>
    </source>
</evidence>
<dbReference type="Pfam" id="PF04542">
    <property type="entry name" value="Sigma70_r2"/>
    <property type="match status" value="1"/>
</dbReference>
<comment type="similarity">
    <text evidence="1">Belongs to the sigma-70 factor family. ECF subfamily.</text>
</comment>
<dbReference type="SUPFAM" id="SSF88946">
    <property type="entry name" value="Sigma2 domain of RNA polymerase sigma factors"/>
    <property type="match status" value="1"/>
</dbReference>
<evidence type="ECO:0000313" key="8">
    <source>
        <dbReference type="Proteomes" id="UP000195991"/>
    </source>
</evidence>
<dbReference type="EMBL" id="FMBI01000034">
    <property type="protein sequence ID" value="SCC45662.1"/>
    <property type="molecule type" value="Genomic_DNA"/>
</dbReference>
<dbReference type="InterPro" id="IPR039425">
    <property type="entry name" value="RNA_pol_sigma-70-like"/>
</dbReference>
<dbReference type="Gene3D" id="1.10.10.10">
    <property type="entry name" value="Winged helix-like DNA-binding domain superfamily/Winged helix DNA-binding domain"/>
    <property type="match status" value="1"/>
</dbReference>
<sequence>MLDEVQLKEWLYQMESGDQEAFQVIYEYTCKDIYKTVVFLVGSQNEDVDDIVNEVYIQMWKSVTNYDINRSFRFWLHGLVVKRVQDWRRKSWRRFRIFEKKKMYEQDRSYVMHEDILHKETRNELVEIVQRLSYKHREVIIMRYFHEYSTEEIAALLQIPIGTVKSRLHTALKRLRAEMEHMPDMREGEVNGF</sequence>
<reference evidence="7 8" key="1">
    <citation type="submission" date="2016-08" db="EMBL/GenBank/DDBJ databases">
        <authorList>
            <person name="Seilhamer J.J."/>
        </authorList>
    </citation>
    <scope>NUCLEOTIDE SEQUENCE [LARGE SCALE GENOMIC DNA]</scope>
    <source>
        <strain evidence="7 8">IEBC_T61001</strain>
    </source>
</reference>
<dbReference type="NCBIfam" id="TIGR02937">
    <property type="entry name" value="sigma70-ECF"/>
    <property type="match status" value="1"/>
</dbReference>
<evidence type="ECO:0000313" key="7">
    <source>
        <dbReference type="EMBL" id="SCC45662.1"/>
    </source>
</evidence>
<dbReference type="PANTHER" id="PTHR43133">
    <property type="entry name" value="RNA POLYMERASE ECF-TYPE SIGMA FACTO"/>
    <property type="match status" value="1"/>
</dbReference>
<dbReference type="GO" id="GO:0016987">
    <property type="term" value="F:sigma factor activity"/>
    <property type="evidence" value="ECO:0007669"/>
    <property type="project" value="UniProtKB-KW"/>
</dbReference>
<feature type="domain" description="RNA polymerase sigma factor 70 region 4 type 2" evidence="6">
    <location>
        <begin position="123"/>
        <end position="175"/>
    </location>
</feature>
<dbReference type="InterPro" id="IPR036388">
    <property type="entry name" value="WH-like_DNA-bd_sf"/>
</dbReference>
<dbReference type="SUPFAM" id="SSF88659">
    <property type="entry name" value="Sigma3 and sigma4 domains of RNA polymerase sigma factors"/>
    <property type="match status" value="1"/>
</dbReference>
<dbReference type="InterPro" id="IPR014284">
    <property type="entry name" value="RNA_pol_sigma-70_dom"/>
</dbReference>
<dbReference type="PANTHER" id="PTHR43133:SF60">
    <property type="entry name" value="RNA POLYMERASE SIGMA FACTOR SIGV"/>
    <property type="match status" value="1"/>
</dbReference>
<keyword evidence="3" id="KW-0731">Sigma factor</keyword>
<proteinExistence type="inferred from homology"/>
<protein>
    <submittedName>
        <fullName evidence="7">Sigma-70 family RNA polymerase sigma factor</fullName>
    </submittedName>
</protein>
<dbReference type="InterPro" id="IPR013325">
    <property type="entry name" value="RNA_pol_sigma_r2"/>
</dbReference>
<dbReference type="GO" id="GO:0003677">
    <property type="term" value="F:DNA binding"/>
    <property type="evidence" value="ECO:0007669"/>
    <property type="project" value="InterPro"/>
</dbReference>
<name>A0A1C4EQ56_BACTU</name>
<keyword evidence="2" id="KW-0805">Transcription regulation</keyword>
<accession>A0A1C4EQ56</accession>
<evidence type="ECO:0000256" key="2">
    <source>
        <dbReference type="ARBA" id="ARBA00023015"/>
    </source>
</evidence>
<evidence type="ECO:0000259" key="5">
    <source>
        <dbReference type="Pfam" id="PF04542"/>
    </source>
</evidence>
<dbReference type="InterPro" id="IPR013249">
    <property type="entry name" value="RNA_pol_sigma70_r4_t2"/>
</dbReference>
<dbReference type="InterPro" id="IPR013324">
    <property type="entry name" value="RNA_pol_sigma_r3/r4-like"/>
</dbReference>
<dbReference type="AlphaFoldDB" id="A0A1C4EQ56"/>